<dbReference type="GO" id="GO:0008199">
    <property type="term" value="F:ferric iron binding"/>
    <property type="evidence" value="ECO:0007669"/>
    <property type="project" value="InterPro"/>
</dbReference>
<gene>
    <name evidence="9" type="ORF">BPOR_0683g00020</name>
</gene>
<evidence type="ECO:0008006" key="11">
    <source>
        <dbReference type="Google" id="ProtNLM"/>
    </source>
</evidence>
<organism evidence="9 10">
    <name type="scientific">Botrytis porri</name>
    <dbReference type="NCBI Taxonomy" id="87229"/>
    <lineage>
        <taxon>Eukaryota</taxon>
        <taxon>Fungi</taxon>
        <taxon>Dikarya</taxon>
        <taxon>Ascomycota</taxon>
        <taxon>Pezizomycotina</taxon>
        <taxon>Leotiomycetes</taxon>
        <taxon>Helotiales</taxon>
        <taxon>Sclerotiniaceae</taxon>
        <taxon>Botrytis</taxon>
    </lineage>
</organism>
<dbReference type="Proteomes" id="UP000297280">
    <property type="component" value="Unassembled WGS sequence"/>
</dbReference>
<dbReference type="InterPro" id="IPR000627">
    <property type="entry name" value="Intradiol_dOase_C"/>
</dbReference>
<dbReference type="Pfam" id="PF04444">
    <property type="entry name" value="Dioxygenase_N"/>
    <property type="match status" value="1"/>
</dbReference>
<evidence type="ECO:0000256" key="6">
    <source>
        <dbReference type="ARBA" id="ARBA00023004"/>
    </source>
</evidence>
<keyword evidence="6" id="KW-0408">Iron</keyword>
<keyword evidence="5" id="KW-0560">Oxidoreductase</keyword>
<dbReference type="STRING" id="87229.A0A4Z1KG81"/>
<evidence type="ECO:0000256" key="4">
    <source>
        <dbReference type="ARBA" id="ARBA00022964"/>
    </source>
</evidence>
<name>A0A4Z1KG81_9HELO</name>
<dbReference type="InterPro" id="IPR015889">
    <property type="entry name" value="Intradiol_dOase_core"/>
</dbReference>
<accession>A0A4Z1KG81</accession>
<dbReference type="InterPro" id="IPR050770">
    <property type="entry name" value="Intradiol_RC_Dioxygenase"/>
</dbReference>
<protein>
    <recommendedName>
        <fullName evidence="11">Intradiol ring-cleavage dioxygenases domain-containing protein</fullName>
    </recommendedName>
</protein>
<evidence type="ECO:0000256" key="2">
    <source>
        <dbReference type="ARBA" id="ARBA00007825"/>
    </source>
</evidence>
<evidence type="ECO:0000259" key="7">
    <source>
        <dbReference type="Pfam" id="PF00775"/>
    </source>
</evidence>
<dbReference type="AlphaFoldDB" id="A0A4Z1KG81"/>
<comment type="caution">
    <text evidence="9">The sequence shown here is derived from an EMBL/GenBank/DDBJ whole genome shotgun (WGS) entry which is preliminary data.</text>
</comment>
<dbReference type="GO" id="GO:0009712">
    <property type="term" value="P:catechol-containing compound metabolic process"/>
    <property type="evidence" value="ECO:0007669"/>
    <property type="project" value="InterPro"/>
</dbReference>
<dbReference type="Gene3D" id="2.60.130.10">
    <property type="entry name" value="Aromatic compound dioxygenase"/>
    <property type="match status" value="1"/>
</dbReference>
<reference evidence="9 10" key="1">
    <citation type="submission" date="2017-12" db="EMBL/GenBank/DDBJ databases">
        <title>Comparative genomics of Botrytis spp.</title>
        <authorList>
            <person name="Valero-Jimenez C.A."/>
            <person name="Tapia P."/>
            <person name="Veloso J."/>
            <person name="Silva-Moreno E."/>
            <person name="Staats M."/>
            <person name="Valdes J.H."/>
            <person name="Van Kan J.A.L."/>
        </authorList>
    </citation>
    <scope>NUCLEOTIDE SEQUENCE [LARGE SCALE GENOMIC DNA]</scope>
    <source>
        <strain evidence="9 10">MUCL3349</strain>
    </source>
</reference>
<dbReference type="Pfam" id="PF00775">
    <property type="entry name" value="Dioxygenase_C"/>
    <property type="match status" value="1"/>
</dbReference>
<dbReference type="PANTHER" id="PTHR33711:SF5">
    <property type="entry name" value="INTRADIOL RING-CLEAVAGE DIOXYGENASE PRCA"/>
    <property type="match status" value="1"/>
</dbReference>
<comment type="cofactor">
    <cofactor evidence="1">
        <name>Fe(3+)</name>
        <dbReference type="ChEBI" id="CHEBI:29034"/>
    </cofactor>
</comment>
<keyword evidence="10" id="KW-1185">Reference proteome</keyword>
<evidence type="ECO:0000313" key="9">
    <source>
        <dbReference type="EMBL" id="TGO83212.1"/>
    </source>
</evidence>
<comment type="similarity">
    <text evidence="2">Belongs to the intradiol ring-cleavage dioxygenase family.</text>
</comment>
<evidence type="ECO:0000313" key="10">
    <source>
        <dbReference type="Proteomes" id="UP000297280"/>
    </source>
</evidence>
<dbReference type="SUPFAM" id="SSF49482">
    <property type="entry name" value="Aromatic compound dioxygenase"/>
    <property type="match status" value="1"/>
</dbReference>
<evidence type="ECO:0000256" key="5">
    <source>
        <dbReference type="ARBA" id="ARBA00023002"/>
    </source>
</evidence>
<evidence type="ECO:0000256" key="1">
    <source>
        <dbReference type="ARBA" id="ARBA00001965"/>
    </source>
</evidence>
<dbReference type="GO" id="GO:0018576">
    <property type="term" value="F:catechol 1,2-dioxygenase activity"/>
    <property type="evidence" value="ECO:0007669"/>
    <property type="project" value="InterPro"/>
</dbReference>
<dbReference type="InterPro" id="IPR007535">
    <property type="entry name" value="Catechol_dOase_N"/>
</dbReference>
<sequence length="298" mass="33099">MSTQPETTGTSKGFERFDPTFTTNVIKSIGPKTDARTRQLMGSLIQHIHDFARENELTIDEWLAGVNFVNTIGQISTPTRNEGHRISDVLGLESVVDEIAHYIMTESGETPTSSSILGPFWSPNAPFRPLGGSIIQDPVPAGGKTTLMHGTVTDLVTKKPIPNAVVDIWQASANGKYDFQDPENQSDNNLRGKFRTDENGQYHFYCLHPTAYSLPTDGPAGVLLKLLDRHPMRPAHIHLMASYSTYSNMTGKLMQEPADLERKLQPDLVVDFKSRHGDPKAELDLEYNIILAPKDLKM</sequence>
<proteinExistence type="inferred from homology"/>
<keyword evidence="4" id="KW-0223">Dioxygenase</keyword>
<keyword evidence="3" id="KW-0479">Metal-binding</keyword>
<dbReference type="EMBL" id="PQXO01000682">
    <property type="protein sequence ID" value="TGO83212.1"/>
    <property type="molecule type" value="Genomic_DNA"/>
</dbReference>
<evidence type="ECO:0000256" key="3">
    <source>
        <dbReference type="ARBA" id="ARBA00022723"/>
    </source>
</evidence>
<dbReference type="PANTHER" id="PTHR33711">
    <property type="entry name" value="DIOXYGENASE, PUTATIVE (AFU_ORTHOLOGUE AFUA_2G02910)-RELATED"/>
    <property type="match status" value="1"/>
</dbReference>
<evidence type="ECO:0000259" key="8">
    <source>
        <dbReference type="Pfam" id="PF04444"/>
    </source>
</evidence>
<feature type="domain" description="Intradiol ring-cleavage dioxygenases" evidence="7">
    <location>
        <begin position="140"/>
        <end position="292"/>
    </location>
</feature>
<feature type="domain" description="Catechol dioxygenase N-terminal" evidence="8">
    <location>
        <begin position="34"/>
        <end position="102"/>
    </location>
</feature>